<evidence type="ECO:0000313" key="3">
    <source>
        <dbReference type="Proteomes" id="UP000005850"/>
    </source>
</evidence>
<keyword evidence="3" id="KW-1185">Reference proteome</keyword>
<accession>A0A075RCR8</accession>
<proteinExistence type="predicted"/>
<protein>
    <submittedName>
        <fullName evidence="2">Uncharacterized protein</fullName>
    </submittedName>
</protein>
<evidence type="ECO:0000313" key="2">
    <source>
        <dbReference type="EMBL" id="AIG27240.1"/>
    </source>
</evidence>
<keyword evidence="1" id="KW-0732">Signal</keyword>
<dbReference type="AlphaFoldDB" id="A0A075RCR8"/>
<dbReference type="RefSeq" id="WP_003335886.1">
    <property type="nucleotide sequence ID" value="NZ_CP007806.1"/>
</dbReference>
<organism evidence="2 3">
    <name type="scientific">Brevibacillus laterosporus LMG 15441</name>
    <dbReference type="NCBI Taxonomy" id="1042163"/>
    <lineage>
        <taxon>Bacteria</taxon>
        <taxon>Bacillati</taxon>
        <taxon>Bacillota</taxon>
        <taxon>Bacilli</taxon>
        <taxon>Bacillales</taxon>
        <taxon>Paenibacillaceae</taxon>
        <taxon>Brevibacillus</taxon>
    </lineage>
</organism>
<feature type="signal peptide" evidence="1">
    <location>
        <begin position="1"/>
        <end position="21"/>
    </location>
</feature>
<reference evidence="2 3" key="1">
    <citation type="journal article" date="2011" name="J. Bacteriol.">
        <title>Genome sequence of Brevibacillus laterosporus LMG 15441, a pathogen of invertebrates.</title>
        <authorList>
            <person name="Djukic M."/>
            <person name="Poehlein A."/>
            <person name="Thurmer A."/>
            <person name="Daniel R."/>
        </authorList>
    </citation>
    <scope>NUCLEOTIDE SEQUENCE [LARGE SCALE GENOMIC DNA]</scope>
    <source>
        <strain evidence="2 3">LMG 15441</strain>
    </source>
</reference>
<dbReference type="HOGENOM" id="CLU_1369914_0_0_9"/>
<dbReference type="Proteomes" id="UP000005850">
    <property type="component" value="Chromosome"/>
</dbReference>
<dbReference type="EMBL" id="CP007806">
    <property type="protein sequence ID" value="AIG27240.1"/>
    <property type="molecule type" value="Genomic_DNA"/>
</dbReference>
<gene>
    <name evidence="2" type="ORF">BRLA_c029280</name>
</gene>
<name>A0A075RCR8_BRELA</name>
<sequence length="202" mass="23224">MKVRSVGLFTLILLGVLQFYAASPSVEEPTFGTGAPPEYLSIQDLDHITFEDYNDKTKNIKVPIKSIPEFNEIYSELEDDKQKKAELGVATRGMILLENKDATYLLLKYQCGVKLCNSLLLKKENEKITTLPINEKFLFADYQFSSVKKSLALSYITIHYVDFHNSDKVYKTYTVYIVDLPTFKIKKTLEIKQEPDFTKLLK</sequence>
<dbReference type="KEGG" id="blr:BRLA_c029280"/>
<evidence type="ECO:0000256" key="1">
    <source>
        <dbReference type="SAM" id="SignalP"/>
    </source>
</evidence>
<feature type="chain" id="PRO_5038661374" evidence="1">
    <location>
        <begin position="22"/>
        <end position="202"/>
    </location>
</feature>